<protein>
    <recommendedName>
        <fullName evidence="3">MinD-like ATPase involved in chromosome partitioning or flagellar assembly</fullName>
    </recommendedName>
</protein>
<organism evidence="1 2">
    <name type="scientific">Schaalia radingae</name>
    <dbReference type="NCBI Taxonomy" id="131110"/>
    <lineage>
        <taxon>Bacteria</taxon>
        <taxon>Bacillati</taxon>
        <taxon>Actinomycetota</taxon>
        <taxon>Actinomycetes</taxon>
        <taxon>Actinomycetales</taxon>
        <taxon>Actinomycetaceae</taxon>
        <taxon>Schaalia</taxon>
    </lineage>
</organism>
<dbReference type="InterPro" id="IPR027417">
    <property type="entry name" value="P-loop_NTPase"/>
</dbReference>
<dbReference type="Gene3D" id="3.40.50.300">
    <property type="entry name" value="P-loop containing nucleotide triphosphate hydrolases"/>
    <property type="match status" value="1"/>
</dbReference>
<accession>A0ABY0VC14</accession>
<keyword evidence="2" id="KW-1185">Reference proteome</keyword>
<sequence>MSTQWNVRVGLDRLDEGARRSACEIIELAGGTVASDGLPCDMWLTSDPDGPPSSVRASAQVPVIVVGPAGSLRLPGDEMMLADIVASCEPSPVFSPDLIRIGCAGWQGGVGVTAIARALAQQIRSHPLPVLPQAPPPPVIIVDTAEYGPGVGAAQDVAADGIHWGDLSADETGWTGTLIDALPVHDGVKILAADCRGGPARSDTRLVRVLTSVSSRAHVVVDLGRWDEYAMRTASQCGIDALCLVGRADLDGVCTLMAGISRYAPPAVPVVIATTHGTTTQLLGSIRECGFQSIQAMQCPFRGGMPRGFAVKRMYAALRSGMERAR</sequence>
<proteinExistence type="predicted"/>
<gene>
    <name evidence="1" type="ORF">SAMN04489714_1966</name>
</gene>
<dbReference type="EMBL" id="LT629792">
    <property type="protein sequence ID" value="SDU06793.1"/>
    <property type="molecule type" value="Genomic_DNA"/>
</dbReference>
<evidence type="ECO:0008006" key="3">
    <source>
        <dbReference type="Google" id="ProtNLM"/>
    </source>
</evidence>
<dbReference type="RefSeq" id="WP_092648919.1">
    <property type="nucleotide sequence ID" value="NZ_LT629792.1"/>
</dbReference>
<evidence type="ECO:0000313" key="1">
    <source>
        <dbReference type="EMBL" id="SDU06793.1"/>
    </source>
</evidence>
<reference evidence="1 2" key="1">
    <citation type="submission" date="2016-10" db="EMBL/GenBank/DDBJ databases">
        <authorList>
            <person name="Varghese N."/>
            <person name="Submissions S."/>
        </authorList>
    </citation>
    <scope>NUCLEOTIDE SEQUENCE [LARGE SCALE GENOMIC DNA]</scope>
    <source>
        <strain evidence="1 2">DSM 9169</strain>
    </source>
</reference>
<evidence type="ECO:0000313" key="2">
    <source>
        <dbReference type="Proteomes" id="UP000198976"/>
    </source>
</evidence>
<dbReference type="Proteomes" id="UP000198976">
    <property type="component" value="Chromosome I"/>
</dbReference>
<name>A0ABY0VC14_9ACTO</name>